<evidence type="ECO:0000256" key="1">
    <source>
        <dbReference type="ARBA" id="ARBA00001946"/>
    </source>
</evidence>
<keyword evidence="9" id="KW-1185">Reference proteome</keyword>
<evidence type="ECO:0000256" key="2">
    <source>
        <dbReference type="ARBA" id="ARBA00012528"/>
    </source>
</evidence>
<dbReference type="GO" id="GO:0043709">
    <property type="term" value="P:cell adhesion involved in single-species biofilm formation"/>
    <property type="evidence" value="ECO:0007669"/>
    <property type="project" value="TreeGrafter"/>
</dbReference>
<dbReference type="GO" id="GO:1902201">
    <property type="term" value="P:negative regulation of bacterial-type flagellum-dependent cell motility"/>
    <property type="evidence" value="ECO:0007669"/>
    <property type="project" value="TreeGrafter"/>
</dbReference>
<dbReference type="InterPro" id="IPR000160">
    <property type="entry name" value="GGDEF_dom"/>
</dbReference>
<dbReference type="PANTHER" id="PTHR45138:SF9">
    <property type="entry name" value="DIGUANYLATE CYCLASE DGCM-RELATED"/>
    <property type="match status" value="1"/>
</dbReference>
<dbReference type="EC" id="2.7.7.65" evidence="2"/>
<evidence type="ECO:0000259" key="6">
    <source>
        <dbReference type="PROSITE" id="PS50110"/>
    </source>
</evidence>
<dbReference type="SUPFAM" id="SSF52172">
    <property type="entry name" value="CheY-like"/>
    <property type="match status" value="1"/>
</dbReference>
<dbReference type="CDD" id="cd17574">
    <property type="entry name" value="REC_OmpR"/>
    <property type="match status" value="1"/>
</dbReference>
<evidence type="ECO:0000259" key="7">
    <source>
        <dbReference type="PROSITE" id="PS50887"/>
    </source>
</evidence>
<dbReference type="Gene3D" id="3.40.50.2300">
    <property type="match status" value="1"/>
</dbReference>
<dbReference type="AlphaFoldDB" id="A0A127FDZ7"/>
<evidence type="ECO:0000313" key="8">
    <source>
        <dbReference type="EMBL" id="AMN47975.1"/>
    </source>
</evidence>
<dbReference type="CDD" id="cd01949">
    <property type="entry name" value="GGDEF"/>
    <property type="match status" value="1"/>
</dbReference>
<dbReference type="InterPro" id="IPR001789">
    <property type="entry name" value="Sig_transdc_resp-reg_receiver"/>
</dbReference>
<comment type="catalytic activity">
    <reaction evidence="3">
        <text>2 GTP = 3',3'-c-di-GMP + 2 diphosphate</text>
        <dbReference type="Rhea" id="RHEA:24898"/>
        <dbReference type="ChEBI" id="CHEBI:33019"/>
        <dbReference type="ChEBI" id="CHEBI:37565"/>
        <dbReference type="ChEBI" id="CHEBI:58805"/>
        <dbReference type="EC" id="2.7.7.65"/>
    </reaction>
</comment>
<evidence type="ECO:0000256" key="4">
    <source>
        <dbReference type="PROSITE-ProRule" id="PRU00169"/>
    </source>
</evidence>
<accession>A0A127FDZ7</accession>
<feature type="region of interest" description="Disordered" evidence="5">
    <location>
        <begin position="1"/>
        <end position="67"/>
    </location>
</feature>
<dbReference type="PATRIC" id="fig|465721.4.peg.2754"/>
<feature type="modified residue" description="4-aspartylphosphate" evidence="4">
    <location>
        <position position="123"/>
    </location>
</feature>
<name>A0A127FDZ7_STEDE</name>
<comment type="cofactor">
    <cofactor evidence="1">
        <name>Mg(2+)</name>
        <dbReference type="ChEBI" id="CHEBI:18420"/>
    </cofactor>
</comment>
<dbReference type="GO" id="GO:0000160">
    <property type="term" value="P:phosphorelay signal transduction system"/>
    <property type="evidence" value="ECO:0007669"/>
    <property type="project" value="InterPro"/>
</dbReference>
<dbReference type="GO" id="GO:0005886">
    <property type="term" value="C:plasma membrane"/>
    <property type="evidence" value="ECO:0007669"/>
    <property type="project" value="TreeGrafter"/>
</dbReference>
<evidence type="ECO:0000313" key="9">
    <source>
        <dbReference type="Proteomes" id="UP000070250"/>
    </source>
</evidence>
<dbReference type="PROSITE" id="PS50110">
    <property type="entry name" value="RESPONSE_REGULATORY"/>
    <property type="match status" value="1"/>
</dbReference>
<reference evidence="8 9" key="1">
    <citation type="submission" date="2015-06" db="EMBL/GenBank/DDBJ databases">
        <title>A Comprehensive Approach to Explore the Metabolic and Phylogenetic Diversity of Bacterial Steroid Degradation in the Environment: Testosterone as an Example.</title>
        <authorList>
            <person name="Yang F.-C."/>
            <person name="Chen Y.-L."/>
            <person name="Yu C.-P."/>
            <person name="Tang S.-L."/>
            <person name="Wang P.-H."/>
            <person name="Ismail W."/>
            <person name="Wang C.-H."/>
            <person name="Yang C.-Y."/>
            <person name="Chiang Y.-R."/>
        </authorList>
    </citation>
    <scope>NUCLEOTIDE SEQUENCE [LARGE SCALE GENOMIC DNA]</scope>
    <source>
        <strain evidence="8 9">DSM 18526</strain>
    </source>
</reference>
<dbReference type="InterPro" id="IPR011006">
    <property type="entry name" value="CheY-like_superfamily"/>
</dbReference>
<dbReference type="PROSITE" id="PS50887">
    <property type="entry name" value="GGDEF"/>
    <property type="match status" value="1"/>
</dbReference>
<dbReference type="Proteomes" id="UP000070250">
    <property type="component" value="Chromosome"/>
</dbReference>
<dbReference type="EMBL" id="CP011971">
    <property type="protein sequence ID" value="AMN47975.1"/>
    <property type="molecule type" value="Genomic_DNA"/>
</dbReference>
<dbReference type="STRING" id="465721.ACG33_12880"/>
<dbReference type="KEGG" id="sdf:ACG33_12880"/>
<keyword evidence="4" id="KW-0597">Phosphoprotein</keyword>
<feature type="domain" description="GGDEF" evidence="7">
    <location>
        <begin position="240"/>
        <end position="376"/>
    </location>
</feature>
<dbReference type="GO" id="GO:0052621">
    <property type="term" value="F:diguanylate cyclase activity"/>
    <property type="evidence" value="ECO:0007669"/>
    <property type="project" value="UniProtKB-EC"/>
</dbReference>
<dbReference type="InterPro" id="IPR050469">
    <property type="entry name" value="Diguanylate_Cyclase"/>
</dbReference>
<dbReference type="Gene3D" id="3.30.70.270">
    <property type="match status" value="1"/>
</dbReference>
<sequence length="377" mass="40905">MSQYAQVSGQLAEPPSGTQPSGMRPESSILSAGQPGPESEPAHGMAPDPAPAPDTVEAASGGLLSGSPPESRWRVLLVDDEATQRLIMARLLRRAGYEVEMAADGRQALAMLESGDFQLMITDWEMPEMDGVALCSALRSLRRQPYIYTVLLTARDSIENVVTGLSSGADDYLTKPVVEAELMARLNTGKRIVTLERSLRLVNEENRQLSVTDPLTGVHNRRHLMEQLPRAIEHAARYHRPLAAIMCDVDHFKNINDTYGHQCGDEVLKAVAQRLRSGIRAVDWLIRYGGEEFVVVLTETNISGAAVAAENLRERLAAEPFVSSCGKLAVTASFGVSGWHGEVSSDASLDGLMAHCDMAVYDSKNSGRNRVSVAPLD</sequence>
<dbReference type="SUPFAM" id="SSF55073">
    <property type="entry name" value="Nucleotide cyclase"/>
    <property type="match status" value="1"/>
</dbReference>
<dbReference type="Pfam" id="PF00990">
    <property type="entry name" value="GGDEF"/>
    <property type="match status" value="1"/>
</dbReference>
<organism evidence="8 9">
    <name type="scientific">Steroidobacter denitrificans</name>
    <dbReference type="NCBI Taxonomy" id="465721"/>
    <lineage>
        <taxon>Bacteria</taxon>
        <taxon>Pseudomonadati</taxon>
        <taxon>Pseudomonadota</taxon>
        <taxon>Gammaproteobacteria</taxon>
        <taxon>Steroidobacterales</taxon>
        <taxon>Steroidobacteraceae</taxon>
        <taxon>Steroidobacter</taxon>
    </lineage>
</organism>
<dbReference type="NCBIfam" id="TIGR00254">
    <property type="entry name" value="GGDEF"/>
    <property type="match status" value="1"/>
</dbReference>
<feature type="domain" description="Response regulatory" evidence="6">
    <location>
        <begin position="74"/>
        <end position="190"/>
    </location>
</feature>
<dbReference type="SMART" id="SM00448">
    <property type="entry name" value="REC"/>
    <property type="match status" value="1"/>
</dbReference>
<evidence type="ECO:0000256" key="3">
    <source>
        <dbReference type="ARBA" id="ARBA00034247"/>
    </source>
</evidence>
<dbReference type="RefSeq" id="WP_083536917.1">
    <property type="nucleotide sequence ID" value="NZ_CP011971.1"/>
</dbReference>
<dbReference type="InterPro" id="IPR029787">
    <property type="entry name" value="Nucleotide_cyclase"/>
</dbReference>
<dbReference type="OrthoDB" id="8807260at2"/>
<dbReference type="InterPro" id="IPR043128">
    <property type="entry name" value="Rev_trsase/Diguanyl_cyclase"/>
</dbReference>
<proteinExistence type="predicted"/>
<dbReference type="Pfam" id="PF00072">
    <property type="entry name" value="Response_reg"/>
    <property type="match status" value="1"/>
</dbReference>
<dbReference type="PANTHER" id="PTHR45138">
    <property type="entry name" value="REGULATORY COMPONENTS OF SENSORY TRANSDUCTION SYSTEM"/>
    <property type="match status" value="1"/>
</dbReference>
<dbReference type="FunFam" id="3.30.70.270:FF:000001">
    <property type="entry name" value="Diguanylate cyclase domain protein"/>
    <property type="match status" value="1"/>
</dbReference>
<dbReference type="SMART" id="SM00267">
    <property type="entry name" value="GGDEF"/>
    <property type="match status" value="1"/>
</dbReference>
<gene>
    <name evidence="8" type="ORF">ACG33_12880</name>
</gene>
<feature type="compositionally biased region" description="Low complexity" evidence="5">
    <location>
        <begin position="57"/>
        <end position="67"/>
    </location>
</feature>
<protein>
    <recommendedName>
        <fullName evidence="2">diguanylate cyclase</fullName>
        <ecNumber evidence="2">2.7.7.65</ecNumber>
    </recommendedName>
</protein>
<evidence type="ECO:0000256" key="5">
    <source>
        <dbReference type="SAM" id="MobiDB-lite"/>
    </source>
</evidence>